<accession>A0A921U858</accession>
<protein>
    <submittedName>
        <fullName evidence="2">Uncharacterized protein</fullName>
    </submittedName>
</protein>
<evidence type="ECO:0000256" key="1">
    <source>
        <dbReference type="SAM" id="MobiDB-lite"/>
    </source>
</evidence>
<proteinExistence type="predicted"/>
<reference evidence="2" key="1">
    <citation type="journal article" date="2019" name="BMC Genomics">
        <title>A new reference genome for Sorghum bicolor reveals high levels of sequence similarity between sweet and grain genotypes: implications for the genetics of sugar metabolism.</title>
        <authorList>
            <person name="Cooper E.A."/>
            <person name="Brenton Z.W."/>
            <person name="Flinn B.S."/>
            <person name="Jenkins J."/>
            <person name="Shu S."/>
            <person name="Flowers D."/>
            <person name="Luo F."/>
            <person name="Wang Y."/>
            <person name="Xia P."/>
            <person name="Barry K."/>
            <person name="Daum C."/>
            <person name="Lipzen A."/>
            <person name="Yoshinaga Y."/>
            <person name="Schmutz J."/>
            <person name="Saski C."/>
            <person name="Vermerris W."/>
            <person name="Kresovich S."/>
        </authorList>
    </citation>
    <scope>NUCLEOTIDE SEQUENCE</scope>
</reference>
<dbReference type="Proteomes" id="UP000807115">
    <property type="component" value="Chromosome 7"/>
</dbReference>
<evidence type="ECO:0000313" key="3">
    <source>
        <dbReference type="Proteomes" id="UP000807115"/>
    </source>
</evidence>
<comment type="caution">
    <text evidence="2">The sequence shown here is derived from an EMBL/GenBank/DDBJ whole genome shotgun (WGS) entry which is preliminary data.</text>
</comment>
<gene>
    <name evidence="2" type="ORF">BDA96_07G031300</name>
</gene>
<sequence>MLSRPQHSLPFLVRPAPPSINKAPAPPACFSPPTRPTVSATPRGFLPPARGAGPSVRPSVPPSLPSSSLHLTNSGFSERERRQLIPRVKLGSWLLDCRRCRRLRRRGREGGLKGERPLRRGGAVPPPVWCEQAHRFLCPEFQKITSPQMCNFVWLFRVLWRILSVAF</sequence>
<feature type="compositionally biased region" description="Pro residues" evidence="1">
    <location>
        <begin position="24"/>
        <end position="35"/>
    </location>
</feature>
<reference evidence="2" key="2">
    <citation type="submission" date="2020-10" db="EMBL/GenBank/DDBJ databases">
        <authorList>
            <person name="Cooper E.A."/>
            <person name="Brenton Z.W."/>
            <person name="Flinn B.S."/>
            <person name="Jenkins J."/>
            <person name="Shu S."/>
            <person name="Flowers D."/>
            <person name="Luo F."/>
            <person name="Wang Y."/>
            <person name="Xia P."/>
            <person name="Barry K."/>
            <person name="Daum C."/>
            <person name="Lipzen A."/>
            <person name="Yoshinaga Y."/>
            <person name="Schmutz J."/>
            <person name="Saski C."/>
            <person name="Vermerris W."/>
            <person name="Kresovich S."/>
        </authorList>
    </citation>
    <scope>NUCLEOTIDE SEQUENCE</scope>
</reference>
<name>A0A921U858_SORBI</name>
<dbReference type="EMBL" id="CM027686">
    <property type="protein sequence ID" value="KAG0522372.1"/>
    <property type="molecule type" value="Genomic_DNA"/>
</dbReference>
<dbReference type="AlphaFoldDB" id="A0A921U858"/>
<organism evidence="2 3">
    <name type="scientific">Sorghum bicolor</name>
    <name type="common">Sorghum</name>
    <name type="synonym">Sorghum vulgare</name>
    <dbReference type="NCBI Taxonomy" id="4558"/>
    <lineage>
        <taxon>Eukaryota</taxon>
        <taxon>Viridiplantae</taxon>
        <taxon>Streptophyta</taxon>
        <taxon>Embryophyta</taxon>
        <taxon>Tracheophyta</taxon>
        <taxon>Spermatophyta</taxon>
        <taxon>Magnoliopsida</taxon>
        <taxon>Liliopsida</taxon>
        <taxon>Poales</taxon>
        <taxon>Poaceae</taxon>
        <taxon>PACMAD clade</taxon>
        <taxon>Panicoideae</taxon>
        <taxon>Andropogonodae</taxon>
        <taxon>Andropogoneae</taxon>
        <taxon>Sorghinae</taxon>
        <taxon>Sorghum</taxon>
    </lineage>
</organism>
<evidence type="ECO:0000313" key="2">
    <source>
        <dbReference type="EMBL" id="KAG0522372.1"/>
    </source>
</evidence>
<feature type="region of interest" description="Disordered" evidence="1">
    <location>
        <begin position="23"/>
        <end position="75"/>
    </location>
</feature>